<evidence type="ECO:0000256" key="1">
    <source>
        <dbReference type="SAM" id="Phobius"/>
    </source>
</evidence>
<feature type="transmembrane region" description="Helical" evidence="1">
    <location>
        <begin position="93"/>
        <end position="112"/>
    </location>
</feature>
<feature type="transmembrane region" description="Helical" evidence="1">
    <location>
        <begin position="54"/>
        <end position="73"/>
    </location>
</feature>
<dbReference type="GO" id="GO:0080120">
    <property type="term" value="P:CAAX-box protein maturation"/>
    <property type="evidence" value="ECO:0007669"/>
    <property type="project" value="UniProtKB-ARBA"/>
</dbReference>
<keyword evidence="1" id="KW-0472">Membrane</keyword>
<reference evidence="3 4" key="1">
    <citation type="submission" date="2019-04" db="EMBL/GenBank/DDBJ databases">
        <title>Comparative genomics of Aeromonas veronii strains pathogenic to fish.</title>
        <authorList>
            <person name="Cascarano M.C."/>
            <person name="Smyrli M."/>
            <person name="Katharios P."/>
        </authorList>
    </citation>
    <scope>NUCLEOTIDE SEQUENCE [LARGE SCALE GENOMIC DNA]</scope>
    <source>
        <strain evidence="3 4">XU1</strain>
    </source>
</reference>
<dbReference type="Pfam" id="PF02517">
    <property type="entry name" value="Rce1-like"/>
    <property type="match status" value="1"/>
</dbReference>
<accession>A0A4S5CGV3</accession>
<gene>
    <name evidence="3" type="ORF">E8Q35_14845</name>
</gene>
<evidence type="ECO:0000259" key="2">
    <source>
        <dbReference type="Pfam" id="PF02517"/>
    </source>
</evidence>
<feature type="transmembrane region" description="Helical" evidence="1">
    <location>
        <begin position="172"/>
        <end position="192"/>
    </location>
</feature>
<comment type="caution">
    <text evidence="3">The sequence shown here is derived from an EMBL/GenBank/DDBJ whole genome shotgun (WGS) entry which is preliminary data.</text>
</comment>
<keyword evidence="3" id="KW-0482">Metalloprotease</keyword>
<dbReference type="EMBL" id="SSUX01000011">
    <property type="protein sequence ID" value="THJ43721.1"/>
    <property type="molecule type" value="Genomic_DNA"/>
</dbReference>
<dbReference type="PANTHER" id="PTHR43592:SF15">
    <property type="entry name" value="CAAX AMINO TERMINAL PROTEASE FAMILY PROTEIN"/>
    <property type="match status" value="1"/>
</dbReference>
<proteinExistence type="predicted"/>
<keyword evidence="1" id="KW-1133">Transmembrane helix</keyword>
<dbReference type="GO" id="GO:0006508">
    <property type="term" value="P:proteolysis"/>
    <property type="evidence" value="ECO:0007669"/>
    <property type="project" value="UniProtKB-KW"/>
</dbReference>
<dbReference type="Proteomes" id="UP000309618">
    <property type="component" value="Unassembled WGS sequence"/>
</dbReference>
<feature type="domain" description="CAAX prenyl protease 2/Lysostaphin resistance protein A-like" evidence="2">
    <location>
        <begin position="95"/>
        <end position="182"/>
    </location>
</feature>
<feature type="transmembrane region" description="Helical" evidence="1">
    <location>
        <begin position="124"/>
        <end position="142"/>
    </location>
</feature>
<keyword evidence="3" id="KW-0645">Protease</keyword>
<sequence>MQYATALSIQYGLGNYYLALGHMAGLGFLLVVLAPYHRWVAPLGVGRVMQRSSAWPTVAVILVYLAGFIYSKLLSEPPEQWVLDLLNKPAKELSAVFITIFLLAPVGEEILFRGVMLNAFKTSHSWTIWVGACLVAVLFSLIHKQYNNISTFVEFVALSGIYTWARVRSGGLLLPILLHSLSALTAVILIHFY</sequence>
<protein>
    <submittedName>
        <fullName evidence="3">CPBP family intramembrane metalloprotease</fullName>
    </submittedName>
</protein>
<evidence type="ECO:0000313" key="4">
    <source>
        <dbReference type="Proteomes" id="UP000309618"/>
    </source>
</evidence>
<dbReference type="GO" id="GO:0008237">
    <property type="term" value="F:metallopeptidase activity"/>
    <property type="evidence" value="ECO:0007669"/>
    <property type="project" value="UniProtKB-KW"/>
</dbReference>
<name>A0A4S5CGV3_AERVE</name>
<organism evidence="3 4">
    <name type="scientific">Aeromonas veronii</name>
    <dbReference type="NCBI Taxonomy" id="654"/>
    <lineage>
        <taxon>Bacteria</taxon>
        <taxon>Pseudomonadati</taxon>
        <taxon>Pseudomonadota</taxon>
        <taxon>Gammaproteobacteria</taxon>
        <taxon>Aeromonadales</taxon>
        <taxon>Aeromonadaceae</taxon>
        <taxon>Aeromonas</taxon>
    </lineage>
</organism>
<dbReference type="PANTHER" id="PTHR43592">
    <property type="entry name" value="CAAX AMINO TERMINAL PROTEASE"/>
    <property type="match status" value="1"/>
</dbReference>
<keyword evidence="3" id="KW-0378">Hydrolase</keyword>
<keyword evidence="1" id="KW-0812">Transmembrane</keyword>
<evidence type="ECO:0000313" key="3">
    <source>
        <dbReference type="EMBL" id="THJ43721.1"/>
    </source>
</evidence>
<feature type="transmembrane region" description="Helical" evidence="1">
    <location>
        <begin position="16"/>
        <end position="34"/>
    </location>
</feature>
<dbReference type="InterPro" id="IPR003675">
    <property type="entry name" value="Rce1/LyrA-like_dom"/>
</dbReference>
<dbReference type="GO" id="GO:0004175">
    <property type="term" value="F:endopeptidase activity"/>
    <property type="evidence" value="ECO:0007669"/>
    <property type="project" value="UniProtKB-ARBA"/>
</dbReference>
<dbReference type="AlphaFoldDB" id="A0A4S5CGV3"/>